<proteinExistence type="predicted"/>
<dbReference type="Proteomes" id="UP000499080">
    <property type="component" value="Unassembled WGS sequence"/>
</dbReference>
<evidence type="ECO:0000313" key="2">
    <source>
        <dbReference type="EMBL" id="GBN17860.1"/>
    </source>
</evidence>
<reference evidence="2 3" key="1">
    <citation type="journal article" date="2019" name="Sci. Rep.">
        <title>Orb-weaving spider Araneus ventricosus genome elucidates the spidroin gene catalogue.</title>
        <authorList>
            <person name="Kono N."/>
            <person name="Nakamura H."/>
            <person name="Ohtoshi R."/>
            <person name="Moran D.A.P."/>
            <person name="Shinohara A."/>
            <person name="Yoshida Y."/>
            <person name="Fujiwara M."/>
            <person name="Mori M."/>
            <person name="Tomita M."/>
            <person name="Arakawa K."/>
        </authorList>
    </citation>
    <scope>NUCLEOTIDE SEQUENCE [LARGE SCALE GENOMIC DNA]</scope>
</reference>
<comment type="caution">
    <text evidence="2">The sequence shown here is derived from an EMBL/GenBank/DDBJ whole genome shotgun (WGS) entry which is preliminary data.</text>
</comment>
<dbReference type="AlphaFoldDB" id="A0A4Y2LUT7"/>
<feature type="compositionally biased region" description="Basic and acidic residues" evidence="1">
    <location>
        <begin position="98"/>
        <end position="108"/>
    </location>
</feature>
<protein>
    <submittedName>
        <fullName evidence="2">Uncharacterized protein</fullName>
    </submittedName>
</protein>
<keyword evidence="3" id="KW-1185">Reference proteome</keyword>
<gene>
    <name evidence="2" type="ORF">AVEN_142354_1</name>
</gene>
<evidence type="ECO:0000256" key="1">
    <source>
        <dbReference type="SAM" id="MobiDB-lite"/>
    </source>
</evidence>
<organism evidence="2 3">
    <name type="scientific">Araneus ventricosus</name>
    <name type="common">Orbweaver spider</name>
    <name type="synonym">Epeira ventricosa</name>
    <dbReference type="NCBI Taxonomy" id="182803"/>
    <lineage>
        <taxon>Eukaryota</taxon>
        <taxon>Metazoa</taxon>
        <taxon>Ecdysozoa</taxon>
        <taxon>Arthropoda</taxon>
        <taxon>Chelicerata</taxon>
        <taxon>Arachnida</taxon>
        <taxon>Araneae</taxon>
        <taxon>Araneomorphae</taxon>
        <taxon>Entelegynae</taxon>
        <taxon>Araneoidea</taxon>
        <taxon>Araneidae</taxon>
        <taxon>Araneus</taxon>
    </lineage>
</organism>
<accession>A0A4Y2LUT7</accession>
<evidence type="ECO:0000313" key="3">
    <source>
        <dbReference type="Proteomes" id="UP000499080"/>
    </source>
</evidence>
<name>A0A4Y2LUT7_ARAVE</name>
<feature type="region of interest" description="Disordered" evidence="1">
    <location>
        <begin position="90"/>
        <end position="115"/>
    </location>
</feature>
<sequence>MLKKWRHSQVAVEVGAASWAARYYSGLPEGQRGDRDFRAINTLTPKLAVTGHTTSILAGRISIGCCLERGQKAVGRVVIKGTLRGEMKGLPFISPTTRSEKKREKGADESIPQIN</sequence>
<dbReference type="EMBL" id="BGPR01006306">
    <property type="protein sequence ID" value="GBN17860.1"/>
    <property type="molecule type" value="Genomic_DNA"/>
</dbReference>